<feature type="chain" id="PRO_5040400022" evidence="1">
    <location>
        <begin position="25"/>
        <end position="70"/>
    </location>
</feature>
<sequence>MSSSFWVHSIFLVITCIYLPCTGADRCTIKINRSIIQALRNHSVRLSASMKEIYGVQWQSEINKRDKKLI</sequence>
<proteinExistence type="predicted"/>
<name>A0A9P5TMQ8_GYMJU</name>
<evidence type="ECO:0000256" key="1">
    <source>
        <dbReference type="SAM" id="SignalP"/>
    </source>
</evidence>
<keyword evidence="3" id="KW-1185">Reference proteome</keyword>
<keyword evidence="1" id="KW-0732">Signal</keyword>
<reference evidence="2" key="1">
    <citation type="submission" date="2020-11" db="EMBL/GenBank/DDBJ databases">
        <authorList>
            <consortium name="DOE Joint Genome Institute"/>
            <person name="Ahrendt S."/>
            <person name="Riley R."/>
            <person name="Andreopoulos W."/>
            <person name="LaButti K."/>
            <person name="Pangilinan J."/>
            <person name="Ruiz-duenas F.J."/>
            <person name="Barrasa J.M."/>
            <person name="Sanchez-Garcia M."/>
            <person name="Camarero S."/>
            <person name="Miyauchi S."/>
            <person name="Serrano A."/>
            <person name="Linde D."/>
            <person name="Babiker R."/>
            <person name="Drula E."/>
            <person name="Ayuso-Fernandez I."/>
            <person name="Pacheco R."/>
            <person name="Padilla G."/>
            <person name="Ferreira P."/>
            <person name="Barriuso J."/>
            <person name="Kellner H."/>
            <person name="Castanera R."/>
            <person name="Alfaro M."/>
            <person name="Ramirez L."/>
            <person name="Pisabarro A.G."/>
            <person name="Kuo A."/>
            <person name="Tritt A."/>
            <person name="Lipzen A."/>
            <person name="He G."/>
            <person name="Yan M."/>
            <person name="Ng V."/>
            <person name="Cullen D."/>
            <person name="Martin F."/>
            <person name="Rosso M.-N."/>
            <person name="Henrissat B."/>
            <person name="Hibbett D."/>
            <person name="Martinez A.T."/>
            <person name="Grigoriev I.V."/>
        </authorList>
    </citation>
    <scope>NUCLEOTIDE SEQUENCE</scope>
    <source>
        <strain evidence="2">AH 44721</strain>
    </source>
</reference>
<comment type="caution">
    <text evidence="2">The sequence shown here is derived from an EMBL/GenBank/DDBJ whole genome shotgun (WGS) entry which is preliminary data.</text>
</comment>
<dbReference type="Proteomes" id="UP000724874">
    <property type="component" value="Unassembled WGS sequence"/>
</dbReference>
<dbReference type="EMBL" id="JADNYJ010000054">
    <property type="protein sequence ID" value="KAF8898210.1"/>
    <property type="molecule type" value="Genomic_DNA"/>
</dbReference>
<evidence type="ECO:0000313" key="2">
    <source>
        <dbReference type="EMBL" id="KAF8898210.1"/>
    </source>
</evidence>
<accession>A0A9P5TMQ8</accession>
<gene>
    <name evidence="2" type="ORF">CPB84DRAFT_1780592</name>
</gene>
<protein>
    <submittedName>
        <fullName evidence="2">Uncharacterized protein</fullName>
    </submittedName>
</protein>
<organism evidence="2 3">
    <name type="scientific">Gymnopilus junonius</name>
    <name type="common">Spectacular rustgill mushroom</name>
    <name type="synonym">Gymnopilus spectabilis subsp. junonius</name>
    <dbReference type="NCBI Taxonomy" id="109634"/>
    <lineage>
        <taxon>Eukaryota</taxon>
        <taxon>Fungi</taxon>
        <taxon>Dikarya</taxon>
        <taxon>Basidiomycota</taxon>
        <taxon>Agaricomycotina</taxon>
        <taxon>Agaricomycetes</taxon>
        <taxon>Agaricomycetidae</taxon>
        <taxon>Agaricales</taxon>
        <taxon>Agaricineae</taxon>
        <taxon>Hymenogastraceae</taxon>
        <taxon>Gymnopilus</taxon>
    </lineage>
</organism>
<dbReference type="AlphaFoldDB" id="A0A9P5TMQ8"/>
<feature type="signal peptide" evidence="1">
    <location>
        <begin position="1"/>
        <end position="24"/>
    </location>
</feature>
<evidence type="ECO:0000313" key="3">
    <source>
        <dbReference type="Proteomes" id="UP000724874"/>
    </source>
</evidence>